<accession>A0A8H3J4B4</accession>
<evidence type="ECO:0000313" key="1">
    <source>
        <dbReference type="EMBL" id="CAF9940268.1"/>
    </source>
</evidence>
<name>A0A8H3J4B4_9LECA</name>
<evidence type="ECO:0000313" key="2">
    <source>
        <dbReference type="Proteomes" id="UP000664521"/>
    </source>
</evidence>
<dbReference type="EMBL" id="CAJPDS010000149">
    <property type="protein sequence ID" value="CAF9940268.1"/>
    <property type="molecule type" value="Genomic_DNA"/>
</dbReference>
<keyword evidence="2" id="KW-1185">Reference proteome</keyword>
<dbReference type="AlphaFoldDB" id="A0A8H3J4B4"/>
<dbReference type="OrthoDB" id="2017974at2759"/>
<sequence>MTLFNLIMNEKESAYHRLTSIETIFIKAHVMMFCNRFINQFESAVLQLKNDGFDNHIGRVTSKFKEQGVFVMNANISAMFEYGAAKQDGLSSFKFRAVYEEVEQRKRNEDKLSS</sequence>
<proteinExistence type="predicted"/>
<comment type="caution">
    <text evidence="1">The sequence shown here is derived from an EMBL/GenBank/DDBJ whole genome shotgun (WGS) entry which is preliminary data.</text>
</comment>
<protein>
    <submittedName>
        <fullName evidence="1">Uncharacterized protein</fullName>
    </submittedName>
</protein>
<organism evidence="1 2">
    <name type="scientific">Heterodermia speciosa</name>
    <dbReference type="NCBI Taxonomy" id="116794"/>
    <lineage>
        <taxon>Eukaryota</taxon>
        <taxon>Fungi</taxon>
        <taxon>Dikarya</taxon>
        <taxon>Ascomycota</taxon>
        <taxon>Pezizomycotina</taxon>
        <taxon>Lecanoromycetes</taxon>
        <taxon>OSLEUM clade</taxon>
        <taxon>Lecanoromycetidae</taxon>
        <taxon>Caliciales</taxon>
        <taxon>Physciaceae</taxon>
        <taxon>Heterodermia</taxon>
    </lineage>
</organism>
<dbReference type="Proteomes" id="UP000664521">
    <property type="component" value="Unassembled WGS sequence"/>
</dbReference>
<gene>
    <name evidence="1" type="ORF">HETSPECPRED_002222</name>
</gene>
<reference evidence="1" key="1">
    <citation type="submission" date="2021-03" db="EMBL/GenBank/DDBJ databases">
        <authorList>
            <person name="Tagirdzhanova G."/>
        </authorList>
    </citation>
    <scope>NUCLEOTIDE SEQUENCE</scope>
</reference>